<feature type="signal peptide" evidence="1">
    <location>
        <begin position="1"/>
        <end position="26"/>
    </location>
</feature>
<dbReference type="InterPro" id="IPR050218">
    <property type="entry name" value="LptD"/>
</dbReference>
<dbReference type="PANTHER" id="PTHR30189">
    <property type="entry name" value="LPS-ASSEMBLY PROTEIN"/>
    <property type="match status" value="1"/>
</dbReference>
<protein>
    <submittedName>
        <fullName evidence="3">LPS-assembly protein LptD</fullName>
    </submittedName>
</protein>
<sequence precursor="true">MTRFYCSAVIILLSYWFSGITIGAQAADTNRYTMRDYRGNPSMGGSNNWLYPPKQGSQSYTPFEAFSRESSVLLDCIRPEPIKKDDTVAVVQYTSAESIVFDSKHNVLSLYGKGVLDYKDMKLEADRIALHLTTHILTAEGKKDQHNQLVGNPIFTYKDVTEDKYGKKKEPITRVFHMEKIEYNIHTKRALVYRLLTKQTDAIVKSEQVKKENETTFYTEDMRYTTCLLAHPHFYIRAKKAKMIQDQQITSGPFQFYFDDVPTPLGLFFGILFLPGKRKHGIIPGEMLVENDNGFGIKEVGYYVSLGDYADFKIIGSIYENGFRSFNPEFRYKRRYQFEGDINYTQQHAAEESNTSKRSFKWKHKTVANAYNKQSINIDIDYTSKGYHTSSSEEKKHKSNNESVGNIRYRNKIGPFDLTIPLRYKEKDHHYIDLFSKSGKESRYKKWNLPELSLATSWRPIKESFGLPVWCNQIRLDYNFNFINSLQNLRNEGHIGSETFPSTIAPSSSFYRTYGANHRIKLKTMCKLFNHFNVEPDVTWEEAWYGKKLAHIDARNSLDHPGWHRVYTCHFGCKVDVNLYQNYFQNKFRIVTVPEFSFIYSPDIPQNHDYFKKVDGKSEPMYVFEGCGPSPDIHIEDRAVAKLRCKLRNRVDFKIKTTADPNIKKENTKRIKLLEKVDFGTEFDWHKPKHRLEDITLDIASGEIPIGRMLRASFEFDNRFDPYLPLPKDKDDSEKEDTPFGWQYKEKKSNELAWEKGKCIGQLRESTFRIKMNFDPKDRSSERKREAERKLLRNIVDVAEEENKIDFDKEPLWHLGGTFCWGYKKHKSYVSKNESITKDRYINLDGNIKLTKWLLSANTAYDFVKKQWKLSSTKLSIQRDLHCFILKYEIEPLRESGAKKYKYAFSLGFKADALKNLKLPRKRTFATLGDQSKRFYDDW</sequence>
<evidence type="ECO:0000256" key="1">
    <source>
        <dbReference type="SAM" id="SignalP"/>
    </source>
</evidence>
<accession>A0A2Z3LHZ2</accession>
<dbReference type="GO" id="GO:0009279">
    <property type="term" value="C:cell outer membrane"/>
    <property type="evidence" value="ECO:0007669"/>
    <property type="project" value="TreeGrafter"/>
</dbReference>
<evidence type="ECO:0000313" key="4">
    <source>
        <dbReference type="Proteomes" id="UP000245872"/>
    </source>
</evidence>
<feature type="domain" description="LPS-assembly protein LptD central" evidence="2">
    <location>
        <begin position="249"/>
        <end position="702"/>
    </location>
</feature>
<evidence type="ECO:0000313" key="3">
    <source>
        <dbReference type="EMBL" id="AWN82064.1"/>
    </source>
</evidence>
<dbReference type="Proteomes" id="UP000245872">
    <property type="component" value="Chromosome"/>
</dbReference>
<dbReference type="EMBL" id="CP029619">
    <property type="protein sequence ID" value="AWN82064.1"/>
    <property type="molecule type" value="Genomic_DNA"/>
</dbReference>
<gene>
    <name evidence="3" type="primary">lptD_2</name>
    <name evidence="3" type="ORF">DK880_00755</name>
</gene>
<organism evidence="3 4">
    <name type="scientific">Candidatus Cardinium hertigii</name>
    <dbReference type="NCBI Taxonomy" id="247481"/>
    <lineage>
        <taxon>Bacteria</taxon>
        <taxon>Pseudomonadati</taxon>
        <taxon>Bacteroidota</taxon>
        <taxon>Cytophagia</taxon>
        <taxon>Cytophagales</taxon>
        <taxon>Amoebophilaceae</taxon>
        <taxon>Candidatus Cardinium</taxon>
    </lineage>
</organism>
<keyword evidence="4" id="KW-1185">Reference proteome</keyword>
<reference evidence="3 4" key="1">
    <citation type="submission" date="2018-05" db="EMBL/GenBank/DDBJ databases">
        <title>Candidatus Cardinium hertigii Genome Assembly.</title>
        <authorList>
            <person name="Showmaker K.C."/>
            <person name="Walden K.O."/>
            <person name="Fields C.J."/>
            <person name="Lambert K.N."/>
            <person name="Hudson M.E."/>
        </authorList>
    </citation>
    <scope>NUCLEOTIDE SEQUENCE [LARGE SCALE GENOMIC DNA]</scope>
    <source>
        <strain evidence="4">cHgTN10</strain>
    </source>
</reference>
<keyword evidence="1" id="KW-0732">Signal</keyword>
<dbReference type="Pfam" id="PF19838">
    <property type="entry name" value="LptD_2"/>
    <property type="match status" value="1"/>
</dbReference>
<dbReference type="GO" id="GO:1990351">
    <property type="term" value="C:transporter complex"/>
    <property type="evidence" value="ECO:0007669"/>
    <property type="project" value="TreeGrafter"/>
</dbReference>
<dbReference type="InterPro" id="IPR045659">
    <property type="entry name" value="LptD_2"/>
</dbReference>
<feature type="chain" id="PRO_5016376787" evidence="1">
    <location>
        <begin position="27"/>
        <end position="939"/>
    </location>
</feature>
<proteinExistence type="predicted"/>
<evidence type="ECO:0000259" key="2">
    <source>
        <dbReference type="Pfam" id="PF19838"/>
    </source>
</evidence>
<name>A0A2Z3LHZ2_9BACT</name>
<dbReference type="PANTHER" id="PTHR30189:SF1">
    <property type="entry name" value="LPS-ASSEMBLY PROTEIN LPTD"/>
    <property type="match status" value="1"/>
</dbReference>
<dbReference type="RefSeq" id="WP_162534180.1">
    <property type="nucleotide sequence ID" value="NZ_CP029619.1"/>
</dbReference>
<dbReference type="AlphaFoldDB" id="A0A2Z3LHZ2"/>
<dbReference type="KEGG" id="cher:DK880_00755"/>